<evidence type="ECO:0000313" key="3">
    <source>
        <dbReference type="Proteomes" id="UP000429181"/>
    </source>
</evidence>
<accession>A0A4W2HGI8</accession>
<feature type="chain" id="PRO_5021396589" description="Secreted protein" evidence="1">
    <location>
        <begin position="24"/>
        <end position="79"/>
    </location>
</feature>
<dbReference type="Ensembl" id="ENSBIXT00005008103.1">
    <property type="protein sequence ID" value="ENSBIXP00005030369.1"/>
    <property type="gene ID" value="ENSBIXG00005000736.1"/>
</dbReference>
<protein>
    <recommendedName>
        <fullName evidence="4">Secreted protein</fullName>
    </recommendedName>
</protein>
<dbReference type="Proteomes" id="UP000429181">
    <property type="component" value="Chromosome 5"/>
</dbReference>
<name>A0A4W2HGI8_BOBOX</name>
<keyword evidence="1" id="KW-0732">Signal</keyword>
<proteinExistence type="predicted"/>
<dbReference type="GeneTree" id="ENSGT00960000191028"/>
<evidence type="ECO:0008006" key="4">
    <source>
        <dbReference type="Google" id="ProtNLM"/>
    </source>
</evidence>
<evidence type="ECO:0000313" key="2">
    <source>
        <dbReference type="Ensembl" id="ENSBIXP00005030369.1"/>
    </source>
</evidence>
<feature type="signal peptide" evidence="1">
    <location>
        <begin position="1"/>
        <end position="23"/>
    </location>
</feature>
<sequence length="79" mass="9308">MLEKSKFCLDIFILCLFLPPFFPRSPSIFCSNIKSYCPTTLLIPNLSCVHLECFKLIDRLHLRQTFFLFHILCLRQVAL</sequence>
<evidence type="ECO:0000256" key="1">
    <source>
        <dbReference type="SAM" id="SignalP"/>
    </source>
</evidence>
<dbReference type="AlphaFoldDB" id="A0A4W2HGI8"/>
<organism evidence="2 3">
    <name type="scientific">Bos indicus x Bos taurus</name>
    <name type="common">Hybrid cattle</name>
    <dbReference type="NCBI Taxonomy" id="30522"/>
    <lineage>
        <taxon>Eukaryota</taxon>
        <taxon>Metazoa</taxon>
        <taxon>Chordata</taxon>
        <taxon>Craniata</taxon>
        <taxon>Vertebrata</taxon>
        <taxon>Euteleostomi</taxon>
        <taxon>Mammalia</taxon>
        <taxon>Eutheria</taxon>
        <taxon>Laurasiatheria</taxon>
        <taxon>Artiodactyla</taxon>
        <taxon>Ruminantia</taxon>
        <taxon>Pecora</taxon>
        <taxon>Bovidae</taxon>
        <taxon>Bovinae</taxon>
        <taxon>Bos</taxon>
    </lineage>
</organism>
<reference evidence="2" key="2">
    <citation type="submission" date="2025-08" db="UniProtKB">
        <authorList>
            <consortium name="Ensembl"/>
        </authorList>
    </citation>
    <scope>IDENTIFICATION</scope>
</reference>
<reference evidence="2 3" key="1">
    <citation type="submission" date="2018-11" db="EMBL/GenBank/DDBJ databases">
        <title>Haplotype-resolved cattle genomes.</title>
        <authorList>
            <person name="Low W.Y."/>
            <person name="Tearle R."/>
            <person name="Bickhart D.M."/>
            <person name="Rosen B.D."/>
            <person name="Koren S."/>
            <person name="Rhie A."/>
            <person name="Hiendleder S."/>
            <person name="Phillippy A.M."/>
            <person name="Smith T.P.L."/>
            <person name="Williams J.L."/>
        </authorList>
    </citation>
    <scope>NUCLEOTIDE SEQUENCE [LARGE SCALE GENOMIC DNA]</scope>
</reference>